<gene>
    <name evidence="3" type="ORF">HMPREF1091_00128</name>
</gene>
<dbReference type="SUPFAM" id="SSF51735">
    <property type="entry name" value="NAD(P)-binding Rossmann-fold domains"/>
    <property type="match status" value="1"/>
</dbReference>
<dbReference type="PANTHER" id="PTHR23406:SF34">
    <property type="entry name" value="NAD-DEPENDENT MALIC ENZYME, MITOCHONDRIAL"/>
    <property type="match status" value="1"/>
</dbReference>
<evidence type="ECO:0000256" key="1">
    <source>
        <dbReference type="PIRSR" id="PIRSR000106-2"/>
    </source>
</evidence>
<dbReference type="Proteomes" id="UP000012651">
    <property type="component" value="Unassembled WGS sequence"/>
</dbReference>
<dbReference type="PATRIC" id="fig|997872.3.peg.130"/>
<dbReference type="GO" id="GO:0051287">
    <property type="term" value="F:NAD binding"/>
    <property type="evidence" value="ECO:0007669"/>
    <property type="project" value="InterPro"/>
</dbReference>
<dbReference type="PANTHER" id="PTHR23406">
    <property type="entry name" value="MALIC ENZYME-RELATED"/>
    <property type="match status" value="1"/>
</dbReference>
<dbReference type="InterPro" id="IPR012302">
    <property type="entry name" value="Malic_NAD-bd"/>
</dbReference>
<name>N2BVH2_9ACTN</name>
<dbReference type="GO" id="GO:0006108">
    <property type="term" value="P:malate metabolic process"/>
    <property type="evidence" value="ECO:0007669"/>
    <property type="project" value="TreeGrafter"/>
</dbReference>
<reference evidence="3 4" key="1">
    <citation type="submission" date="2013-03" db="EMBL/GenBank/DDBJ databases">
        <title>The Genome Sequence of Atopobium minutum 10063974.</title>
        <authorList>
            <consortium name="The Broad Institute Genome Sequencing Platform"/>
            <person name="Earl A."/>
            <person name="Ward D."/>
            <person name="Feldgarden M."/>
            <person name="Gevers D."/>
            <person name="Lambert T."/>
            <person name="Marvaud J.-C."/>
            <person name="Courvalin P."/>
            <person name="Walker B."/>
            <person name="Young S.K."/>
            <person name="Zeng Q."/>
            <person name="Gargeya S."/>
            <person name="Fitzgerald M."/>
            <person name="Haas B."/>
            <person name="Abouelleil A."/>
            <person name="Alvarado L."/>
            <person name="Arachchi H.M."/>
            <person name="Berlin A.M."/>
            <person name="Chapman S.B."/>
            <person name="Dewar J."/>
            <person name="Goldberg J."/>
            <person name="Griggs A."/>
            <person name="Gujja S."/>
            <person name="Hansen M."/>
            <person name="Howarth C."/>
            <person name="Imamovic A."/>
            <person name="Larimer J."/>
            <person name="McCowan C."/>
            <person name="Murphy C."/>
            <person name="Neiman D."/>
            <person name="Pearson M."/>
            <person name="Priest M."/>
            <person name="Roberts A."/>
            <person name="Saif S."/>
            <person name="Shea T."/>
            <person name="Sisk P."/>
            <person name="Sykes S."/>
            <person name="Wortman J."/>
            <person name="Nusbaum C."/>
            <person name="Birren B."/>
        </authorList>
    </citation>
    <scope>NUCLEOTIDE SEQUENCE [LARGE SCALE GENOMIC DNA]</scope>
    <source>
        <strain evidence="3 4">10063974</strain>
    </source>
</reference>
<dbReference type="InterPro" id="IPR001891">
    <property type="entry name" value="Malic_OxRdtase"/>
</dbReference>
<dbReference type="GO" id="GO:0005829">
    <property type="term" value="C:cytosol"/>
    <property type="evidence" value="ECO:0007669"/>
    <property type="project" value="TreeGrafter"/>
</dbReference>
<evidence type="ECO:0000313" key="3">
    <source>
        <dbReference type="EMBL" id="EMZ42570.1"/>
    </source>
</evidence>
<dbReference type="HOGENOM" id="CLU_011405_0_1_11"/>
<feature type="binding site" evidence="1">
    <location>
        <position position="93"/>
    </location>
    <ligand>
        <name>(S)-malate</name>
        <dbReference type="ChEBI" id="CHEBI:15589"/>
    </ligand>
</feature>
<evidence type="ECO:0000313" key="4">
    <source>
        <dbReference type="Proteomes" id="UP000012651"/>
    </source>
</evidence>
<dbReference type="InterPro" id="IPR036291">
    <property type="entry name" value="NAD(P)-bd_dom_sf"/>
</dbReference>
<dbReference type="GO" id="GO:0016616">
    <property type="term" value="F:oxidoreductase activity, acting on the CH-OH group of donors, NAD or NADP as acceptor"/>
    <property type="evidence" value="ECO:0007669"/>
    <property type="project" value="InterPro"/>
</dbReference>
<organism evidence="3 4">
    <name type="scientific">Atopobium minutum 10063974</name>
    <dbReference type="NCBI Taxonomy" id="997872"/>
    <lineage>
        <taxon>Bacteria</taxon>
        <taxon>Bacillati</taxon>
        <taxon>Actinomycetota</taxon>
        <taxon>Coriobacteriia</taxon>
        <taxon>Coriobacteriales</taxon>
        <taxon>Atopobiaceae</taxon>
        <taxon>Atopobium</taxon>
    </lineage>
</organism>
<dbReference type="Pfam" id="PF03949">
    <property type="entry name" value="Malic_M"/>
    <property type="match status" value="1"/>
</dbReference>
<keyword evidence="4" id="KW-1185">Reference proteome</keyword>
<protein>
    <recommendedName>
        <fullName evidence="2">Malic enzyme NAD-binding domain-containing protein</fullName>
    </recommendedName>
</protein>
<dbReference type="EMBL" id="AGXC01000001">
    <property type="protein sequence ID" value="EMZ42570.1"/>
    <property type="molecule type" value="Genomic_DNA"/>
</dbReference>
<dbReference type="SMART" id="SM00919">
    <property type="entry name" value="Malic_M"/>
    <property type="match status" value="1"/>
</dbReference>
<proteinExistence type="predicted"/>
<comment type="caution">
    <text evidence="3">The sequence shown here is derived from an EMBL/GenBank/DDBJ whole genome shotgun (WGS) entry which is preliminary data.</text>
</comment>
<feature type="binding site" evidence="1">
    <location>
        <position position="137"/>
    </location>
    <ligand>
        <name>(S)-malate</name>
        <dbReference type="ChEBI" id="CHEBI:15589"/>
    </ligand>
</feature>
<feature type="domain" description="Malic enzyme NAD-binding" evidence="2">
    <location>
        <begin position="1"/>
        <end position="205"/>
    </location>
</feature>
<dbReference type="PIRSF" id="PIRSF000106">
    <property type="entry name" value="ME"/>
    <property type="match status" value="1"/>
</dbReference>
<dbReference type="Gene3D" id="3.40.50.720">
    <property type="entry name" value="NAD(P)-binding Rossmann-like Domain"/>
    <property type="match status" value="1"/>
</dbReference>
<evidence type="ECO:0000259" key="2">
    <source>
        <dbReference type="SMART" id="SM00919"/>
    </source>
</evidence>
<accession>N2BVH2</accession>
<dbReference type="GO" id="GO:0004470">
    <property type="term" value="F:malic enzyme activity"/>
    <property type="evidence" value="ECO:0007669"/>
    <property type="project" value="InterPro"/>
</dbReference>
<dbReference type="AlphaFoldDB" id="N2BVH2"/>
<sequence length="233" mass="25135">MSETEARKKFYLVDRQGLLFDDDDTLTLEQKPFARARSEFENADELTNLEAVVKAVHPGIMIGTSTVHGAFTESVVREMAAHTHRPIIFPLSNPTKLAEATAEDLITWTEGRALVATGIPSDPVEYQGVRYEIGQANNALIYPGLGLGVLVSQARLLTDGMISQAAHSLGGLVDTTKSGAATIPPVSLLTQFSNTVAEAVAQEALAEKLNGVELEDVAAAVAAYRWEPKYQKQ</sequence>